<organism evidence="2 3">
    <name type="scientific">Littorina saxatilis</name>
    <dbReference type="NCBI Taxonomy" id="31220"/>
    <lineage>
        <taxon>Eukaryota</taxon>
        <taxon>Metazoa</taxon>
        <taxon>Spiralia</taxon>
        <taxon>Lophotrochozoa</taxon>
        <taxon>Mollusca</taxon>
        <taxon>Gastropoda</taxon>
        <taxon>Caenogastropoda</taxon>
        <taxon>Littorinimorpha</taxon>
        <taxon>Littorinoidea</taxon>
        <taxon>Littorinidae</taxon>
        <taxon>Littorina</taxon>
    </lineage>
</organism>
<keyword evidence="1" id="KW-0732">Signal</keyword>
<proteinExistence type="predicted"/>
<evidence type="ECO:0000313" key="3">
    <source>
        <dbReference type="Proteomes" id="UP001374579"/>
    </source>
</evidence>
<sequence length="220" mass="23974">MKMPTLHTTSRASPILFVLLLLHVLSSSSAVAQRNDILGASGRSVTSCHCCYVSPRSQCCMDCVADGLTPGREQHRFSPLMPVSRRGESLQNILGQDVDGDDMEIARYAGDRWNEPALLSLPGCQCCMREVHHSGRPSLVLMACCGICEKNKHVADIARHALSHVPHSLDVSARDVVDDDHDVVEKGMTSLQAQKRISSVDCMCCSNSGIADCCSKCRIY</sequence>
<dbReference type="EMBL" id="JBAMIC010000001">
    <property type="protein sequence ID" value="KAK7116153.1"/>
    <property type="molecule type" value="Genomic_DNA"/>
</dbReference>
<keyword evidence="3" id="KW-1185">Reference proteome</keyword>
<gene>
    <name evidence="2" type="ORF">V1264_001886</name>
</gene>
<reference evidence="2 3" key="1">
    <citation type="submission" date="2024-02" db="EMBL/GenBank/DDBJ databases">
        <title>Chromosome-scale genome assembly of the rough periwinkle Littorina saxatilis.</title>
        <authorList>
            <person name="De Jode A."/>
            <person name="Faria R."/>
            <person name="Formenti G."/>
            <person name="Sims Y."/>
            <person name="Smith T.P."/>
            <person name="Tracey A."/>
            <person name="Wood J.M.D."/>
            <person name="Zagrodzka Z.B."/>
            <person name="Johannesson K."/>
            <person name="Butlin R.K."/>
            <person name="Leder E.H."/>
        </authorList>
    </citation>
    <scope>NUCLEOTIDE SEQUENCE [LARGE SCALE GENOMIC DNA]</scope>
    <source>
        <strain evidence="2">Snail1</strain>
        <tissue evidence="2">Muscle</tissue>
    </source>
</reference>
<comment type="caution">
    <text evidence="2">The sequence shown here is derived from an EMBL/GenBank/DDBJ whole genome shotgun (WGS) entry which is preliminary data.</text>
</comment>
<accession>A0AAN9C262</accession>
<dbReference type="AlphaFoldDB" id="A0AAN9C262"/>
<feature type="chain" id="PRO_5042872149" evidence="1">
    <location>
        <begin position="31"/>
        <end position="220"/>
    </location>
</feature>
<dbReference type="Proteomes" id="UP001374579">
    <property type="component" value="Unassembled WGS sequence"/>
</dbReference>
<protein>
    <submittedName>
        <fullName evidence="2">Uncharacterized protein</fullName>
    </submittedName>
</protein>
<evidence type="ECO:0000256" key="1">
    <source>
        <dbReference type="SAM" id="SignalP"/>
    </source>
</evidence>
<evidence type="ECO:0000313" key="2">
    <source>
        <dbReference type="EMBL" id="KAK7116153.1"/>
    </source>
</evidence>
<feature type="signal peptide" evidence="1">
    <location>
        <begin position="1"/>
        <end position="30"/>
    </location>
</feature>
<name>A0AAN9C262_9CAEN</name>